<dbReference type="GO" id="GO:0004421">
    <property type="term" value="F:hydroxymethylglutaryl-CoA synthase activity"/>
    <property type="evidence" value="ECO:0007669"/>
    <property type="project" value="UniProtKB-EC"/>
</dbReference>
<dbReference type="PANTHER" id="PTHR43323">
    <property type="entry name" value="3-HYDROXY-3-METHYLGLUTARYL COENZYME A SYNTHASE"/>
    <property type="match status" value="1"/>
</dbReference>
<dbReference type="CDD" id="cd00827">
    <property type="entry name" value="init_cond_enzymes"/>
    <property type="match status" value="1"/>
</dbReference>
<dbReference type="AlphaFoldDB" id="A0A9P4VTP7"/>
<evidence type="ECO:0000256" key="1">
    <source>
        <dbReference type="ARBA" id="ARBA00007061"/>
    </source>
</evidence>
<dbReference type="EC" id="2.3.3.10" evidence="5"/>
<dbReference type="Pfam" id="PF01154">
    <property type="entry name" value="HMG_CoA_synt_N"/>
    <property type="match status" value="1"/>
</dbReference>
<dbReference type="PROSITE" id="PS01226">
    <property type="entry name" value="HMG_COA_SYNTHASE"/>
    <property type="match status" value="1"/>
</dbReference>
<dbReference type="EMBL" id="MU006089">
    <property type="protein sequence ID" value="KAF2843388.1"/>
    <property type="molecule type" value="Genomic_DNA"/>
</dbReference>
<feature type="domain" description="Hydroxymethylglutaryl-coenzyme A synthase C-terminal" evidence="7">
    <location>
        <begin position="178"/>
        <end position="458"/>
    </location>
</feature>
<feature type="binding site" evidence="4">
    <location>
        <position position="158"/>
    </location>
    <ligand>
        <name>CoA</name>
        <dbReference type="ChEBI" id="CHEBI:57287"/>
    </ligand>
</feature>
<feature type="active site" description="Proton donor/acceptor" evidence="3">
    <location>
        <position position="262"/>
    </location>
</feature>
<dbReference type="GO" id="GO:0010142">
    <property type="term" value="P:farnesyl diphosphate biosynthetic process, mevalonate pathway"/>
    <property type="evidence" value="ECO:0007669"/>
    <property type="project" value="InterPro"/>
</dbReference>
<keyword evidence="2 5" id="KW-0808">Transferase</keyword>
<reference evidence="8" key="1">
    <citation type="journal article" date="2020" name="Stud. Mycol.">
        <title>101 Dothideomycetes genomes: a test case for predicting lifestyles and emergence of pathogens.</title>
        <authorList>
            <person name="Haridas S."/>
            <person name="Albert R."/>
            <person name="Binder M."/>
            <person name="Bloem J."/>
            <person name="Labutti K."/>
            <person name="Salamov A."/>
            <person name="Andreopoulos B."/>
            <person name="Baker S."/>
            <person name="Barry K."/>
            <person name="Bills G."/>
            <person name="Bluhm B."/>
            <person name="Cannon C."/>
            <person name="Castanera R."/>
            <person name="Culley D."/>
            <person name="Daum C."/>
            <person name="Ezra D."/>
            <person name="Gonzalez J."/>
            <person name="Henrissat B."/>
            <person name="Kuo A."/>
            <person name="Liang C."/>
            <person name="Lipzen A."/>
            <person name="Lutzoni F."/>
            <person name="Magnuson J."/>
            <person name="Mondo S."/>
            <person name="Nolan M."/>
            <person name="Ohm R."/>
            <person name="Pangilinan J."/>
            <person name="Park H.-J."/>
            <person name="Ramirez L."/>
            <person name="Alfaro M."/>
            <person name="Sun H."/>
            <person name="Tritt A."/>
            <person name="Yoshinaga Y."/>
            <person name="Zwiers L.-H."/>
            <person name="Turgeon B."/>
            <person name="Goodwin S."/>
            <person name="Spatafora J."/>
            <person name="Crous P."/>
            <person name="Grigoriev I."/>
        </authorList>
    </citation>
    <scope>NUCLEOTIDE SEQUENCE</scope>
    <source>
        <strain evidence="8">CBS 101060</strain>
    </source>
</reference>
<evidence type="ECO:0000259" key="7">
    <source>
        <dbReference type="Pfam" id="PF08540"/>
    </source>
</evidence>
<evidence type="ECO:0000256" key="2">
    <source>
        <dbReference type="ARBA" id="ARBA00022679"/>
    </source>
</evidence>
<dbReference type="InterPro" id="IPR013528">
    <property type="entry name" value="HMG_CoA_synth_N"/>
</dbReference>
<dbReference type="InterPro" id="IPR016039">
    <property type="entry name" value="Thiolase-like"/>
</dbReference>
<organism evidence="8 9">
    <name type="scientific">Patellaria atrata CBS 101060</name>
    <dbReference type="NCBI Taxonomy" id="1346257"/>
    <lineage>
        <taxon>Eukaryota</taxon>
        <taxon>Fungi</taxon>
        <taxon>Dikarya</taxon>
        <taxon>Ascomycota</taxon>
        <taxon>Pezizomycotina</taxon>
        <taxon>Dothideomycetes</taxon>
        <taxon>Dothideomycetes incertae sedis</taxon>
        <taxon>Patellariales</taxon>
        <taxon>Patellariaceae</taxon>
        <taxon>Patellaria</taxon>
    </lineage>
</organism>
<dbReference type="Gene3D" id="3.40.47.10">
    <property type="match status" value="1"/>
</dbReference>
<dbReference type="GO" id="GO:0006696">
    <property type="term" value="P:ergosterol biosynthetic process"/>
    <property type="evidence" value="ECO:0007669"/>
    <property type="project" value="TreeGrafter"/>
</dbReference>
<evidence type="ECO:0000256" key="5">
    <source>
        <dbReference type="RuleBase" id="RU364071"/>
    </source>
</evidence>
<name>A0A9P4VTP7_9PEZI</name>
<dbReference type="Proteomes" id="UP000799429">
    <property type="component" value="Unassembled WGS sequence"/>
</dbReference>
<feature type="binding site" evidence="4">
    <location>
        <position position="271"/>
    </location>
    <ligand>
        <name>CoA</name>
        <dbReference type="ChEBI" id="CHEBI:57287"/>
    </ligand>
</feature>
<comment type="catalytic activity">
    <reaction evidence="5">
        <text>acetoacetyl-CoA + acetyl-CoA + H2O = (3S)-3-hydroxy-3-methylglutaryl-CoA + CoA + H(+)</text>
        <dbReference type="Rhea" id="RHEA:10188"/>
        <dbReference type="ChEBI" id="CHEBI:15377"/>
        <dbReference type="ChEBI" id="CHEBI:15378"/>
        <dbReference type="ChEBI" id="CHEBI:43074"/>
        <dbReference type="ChEBI" id="CHEBI:57286"/>
        <dbReference type="ChEBI" id="CHEBI:57287"/>
        <dbReference type="ChEBI" id="CHEBI:57288"/>
        <dbReference type="EC" id="2.3.3.10"/>
    </reaction>
</comment>
<dbReference type="SUPFAM" id="SSF53901">
    <property type="entry name" value="Thiolase-like"/>
    <property type="match status" value="2"/>
</dbReference>
<feature type="domain" description="Hydroxymethylglutaryl-coenzyme A synthase N-terminal" evidence="6">
    <location>
        <begin position="4"/>
        <end position="177"/>
    </location>
</feature>
<dbReference type="FunFam" id="3.40.47.10:FF:000008">
    <property type="entry name" value="3-hydroxy-3-methylglutaryl coenzyme A synthase"/>
    <property type="match status" value="1"/>
</dbReference>
<feature type="active site" description="Proton donor/acceptor" evidence="3">
    <location>
        <position position="86"/>
    </location>
</feature>
<dbReference type="NCBIfam" id="TIGR01833">
    <property type="entry name" value="HMG-CoA-S_euk"/>
    <property type="match status" value="1"/>
</dbReference>
<evidence type="ECO:0000256" key="3">
    <source>
        <dbReference type="PIRSR" id="PIRSR610122-1"/>
    </source>
</evidence>
<dbReference type="PANTHER" id="PTHR43323:SF2">
    <property type="entry name" value="HYDROXYMETHYLGLUTARYL-COA SYNTHASE"/>
    <property type="match status" value="1"/>
</dbReference>
<feature type="binding site" evidence="4">
    <location>
        <position position="267"/>
    </location>
    <ligand>
        <name>CoA</name>
        <dbReference type="ChEBI" id="CHEBI:57287"/>
    </ligand>
</feature>
<dbReference type="InterPro" id="IPR013746">
    <property type="entry name" value="HMG_CoA_synt_C_dom"/>
</dbReference>
<evidence type="ECO:0000313" key="9">
    <source>
        <dbReference type="Proteomes" id="UP000799429"/>
    </source>
</evidence>
<evidence type="ECO:0000259" key="6">
    <source>
        <dbReference type="Pfam" id="PF01154"/>
    </source>
</evidence>
<protein>
    <recommendedName>
        <fullName evidence="5">Hydroxymethylglutaryl-CoA synthase</fullName>
        <shortName evidence="5">HMG-CoA synthase</shortName>
        <ecNumber evidence="5">2.3.3.10</ecNumber>
    </recommendedName>
    <alternativeName>
        <fullName evidence="5">3-hydroxy-3-methylglutaryl coenzyme A synthase</fullName>
    </alternativeName>
</protein>
<dbReference type="Pfam" id="PF08540">
    <property type="entry name" value="HMG_CoA_synt_C"/>
    <property type="match status" value="1"/>
</dbReference>
<dbReference type="GO" id="GO:0006084">
    <property type="term" value="P:acetyl-CoA metabolic process"/>
    <property type="evidence" value="ECO:0007669"/>
    <property type="project" value="InterPro"/>
</dbReference>
<feature type="binding site" evidence="4">
    <location>
        <position position="212"/>
    </location>
    <ligand>
        <name>CoA</name>
        <dbReference type="ChEBI" id="CHEBI:57287"/>
    </ligand>
</feature>
<dbReference type="InterPro" id="IPR010122">
    <property type="entry name" value="HMG_CoA_synthase_euk"/>
</dbReference>
<comment type="function">
    <text evidence="5">Catalyzes the condensation of acetyl-CoA with acetoacetyl-CoA to form HMG-CoA.</text>
</comment>
<evidence type="ECO:0000313" key="8">
    <source>
        <dbReference type="EMBL" id="KAF2843388.1"/>
    </source>
</evidence>
<gene>
    <name evidence="8" type="ORF">M501DRAFT_946804</name>
</gene>
<feature type="active site" description="Acyl-thioester intermediate" evidence="3">
    <location>
        <position position="120"/>
    </location>
</feature>
<comment type="caution">
    <text evidence="8">The sequence shown here is derived from an EMBL/GenBank/DDBJ whole genome shotgun (WGS) entry which is preliminary data.</text>
</comment>
<evidence type="ECO:0000256" key="4">
    <source>
        <dbReference type="PIRSR" id="PIRSR610122-2"/>
    </source>
</evidence>
<keyword evidence="9" id="KW-1185">Reference proteome</keyword>
<dbReference type="InterPro" id="IPR000590">
    <property type="entry name" value="HMG_CoA_synt_AS"/>
</dbReference>
<comment type="similarity">
    <text evidence="1 5">Belongs to the thiolase-like superfamily. HMG-CoA synthase family.</text>
</comment>
<sequence length="459" mass="51167">MASRPSNIGISAIEIYFPSQCVDQAELEKFDGVSQGKYTIGLGQTKMSFCDDREDIYSLSLTALSSLLKKYSIDPRTIGRLEVGTETMLDKSKSVKSVLMQLFEESGNYNVEGVDTVNACYGGTNALFNSINWMESSAWDGRNAIVIAGDIALYKKGNARPTGGAGCVAMLITPDAPIVVEPGQRGTYIKHAYDFYKPDLTSEYPYVDGHFSIRCYTEAVDACYKAYNIREETLKKQLNGSATNGHVELESPIDRFDYMAFHAPTCKLVAKSYARLLFNDYLQNPSNPIFADVPAELKDLDYVASITDKSVEKTFMALAKKRFNARVQPSIQVPTMCGNMYSASVYASFCSVLANVNSDDLQGKRVALFSYGSGLASSMFSFKIKGSTKEIVENMDLHNRLDSRRTVQPEVYDEMCNLREKAHLKKDYSPIGDVETITPGTYYLTNIDDMFRRKYEIKA</sequence>
<dbReference type="OrthoDB" id="1269963at2759"/>
<accession>A0A9P4VTP7</accession>
<proteinExistence type="inferred from homology"/>